<sequence>MDVEKNQNPFNRKPGGKLERTPPTNKIKSLNEASSESVQKGIKRQSEEALTSSNENMFDKLMNRFNALSNDMKTMENNVGRKLDEKFEGLQTFIDKTEERLGEIEGKVKLYDVQVDQNTKAINHLNQKELQNKIDIMGAVWPEALEKNQIKIEISGSSSYTSPNHCKVLDK</sequence>
<feature type="compositionally biased region" description="Polar residues" evidence="1">
    <location>
        <begin position="22"/>
        <end position="38"/>
    </location>
</feature>
<dbReference type="AlphaFoldDB" id="A0A9N9WPD1"/>
<reference evidence="2" key="1">
    <citation type="submission" date="2022-01" db="EMBL/GenBank/DDBJ databases">
        <authorList>
            <person name="King R."/>
        </authorList>
    </citation>
    <scope>NUCLEOTIDE SEQUENCE</scope>
</reference>
<gene>
    <name evidence="2" type="ORF">CHIRRI_LOCUS3550</name>
</gene>
<dbReference type="Gene3D" id="1.20.5.340">
    <property type="match status" value="1"/>
</dbReference>
<evidence type="ECO:0000313" key="2">
    <source>
        <dbReference type="EMBL" id="CAG9800610.1"/>
    </source>
</evidence>
<evidence type="ECO:0000256" key="1">
    <source>
        <dbReference type="SAM" id="MobiDB-lite"/>
    </source>
</evidence>
<protein>
    <submittedName>
        <fullName evidence="2">Uncharacterized protein</fullName>
    </submittedName>
</protein>
<feature type="region of interest" description="Disordered" evidence="1">
    <location>
        <begin position="1"/>
        <end position="55"/>
    </location>
</feature>
<name>A0A9N9WPD1_9DIPT</name>
<keyword evidence="3" id="KW-1185">Reference proteome</keyword>
<feature type="compositionally biased region" description="Polar residues" evidence="1">
    <location>
        <begin position="1"/>
        <end position="10"/>
    </location>
</feature>
<reference evidence="2" key="2">
    <citation type="submission" date="2022-10" db="EMBL/GenBank/DDBJ databases">
        <authorList>
            <consortium name="ENA_rothamsted_submissions"/>
            <consortium name="culmorum"/>
            <person name="King R."/>
        </authorList>
    </citation>
    <scope>NUCLEOTIDE SEQUENCE</scope>
</reference>
<dbReference type="EMBL" id="OU895877">
    <property type="protein sequence ID" value="CAG9800610.1"/>
    <property type="molecule type" value="Genomic_DNA"/>
</dbReference>
<organism evidence="2 3">
    <name type="scientific">Chironomus riparius</name>
    <dbReference type="NCBI Taxonomy" id="315576"/>
    <lineage>
        <taxon>Eukaryota</taxon>
        <taxon>Metazoa</taxon>
        <taxon>Ecdysozoa</taxon>
        <taxon>Arthropoda</taxon>
        <taxon>Hexapoda</taxon>
        <taxon>Insecta</taxon>
        <taxon>Pterygota</taxon>
        <taxon>Neoptera</taxon>
        <taxon>Endopterygota</taxon>
        <taxon>Diptera</taxon>
        <taxon>Nematocera</taxon>
        <taxon>Chironomoidea</taxon>
        <taxon>Chironomidae</taxon>
        <taxon>Chironominae</taxon>
        <taxon>Chironomus</taxon>
    </lineage>
</organism>
<evidence type="ECO:0000313" key="3">
    <source>
        <dbReference type="Proteomes" id="UP001153620"/>
    </source>
</evidence>
<accession>A0A9N9WPD1</accession>
<proteinExistence type="predicted"/>
<dbReference type="Proteomes" id="UP001153620">
    <property type="component" value="Chromosome 1"/>
</dbReference>